<keyword evidence="1" id="KW-0732">Signal</keyword>
<organism evidence="2 3">
    <name type="scientific">Lysobacter gummosus</name>
    <dbReference type="NCBI Taxonomy" id="262324"/>
    <lineage>
        <taxon>Bacteria</taxon>
        <taxon>Pseudomonadati</taxon>
        <taxon>Pseudomonadota</taxon>
        <taxon>Gammaproteobacteria</taxon>
        <taxon>Lysobacterales</taxon>
        <taxon>Lysobacteraceae</taxon>
        <taxon>Lysobacter</taxon>
    </lineage>
</organism>
<feature type="chain" id="PRO_5046564564" description="Lipoprotein" evidence="1">
    <location>
        <begin position="21"/>
        <end position="68"/>
    </location>
</feature>
<proteinExistence type="predicted"/>
<evidence type="ECO:0000313" key="3">
    <source>
        <dbReference type="Proteomes" id="UP000829194"/>
    </source>
</evidence>
<name>A0ABY3X8K9_9GAMM</name>
<evidence type="ECO:0000313" key="2">
    <source>
        <dbReference type="EMBL" id="UNP27930.1"/>
    </source>
</evidence>
<sequence>MKSWSLIAALAAGCFGFAAAFTTAPSQAAGRCPFCQERLDICLEHATTPAREAACQASFDRCLVSACP</sequence>
<dbReference type="RefSeq" id="WP_057943598.1">
    <property type="nucleotide sequence ID" value="NZ_CP011131.1"/>
</dbReference>
<protein>
    <recommendedName>
        <fullName evidence="4">Lipoprotein</fullName>
    </recommendedName>
</protein>
<accession>A0ABY3X8K9</accession>
<feature type="signal peptide" evidence="1">
    <location>
        <begin position="1"/>
        <end position="20"/>
    </location>
</feature>
<dbReference type="EMBL" id="CP093547">
    <property type="protein sequence ID" value="UNP27930.1"/>
    <property type="molecule type" value="Genomic_DNA"/>
</dbReference>
<dbReference type="Proteomes" id="UP000829194">
    <property type="component" value="Chromosome"/>
</dbReference>
<keyword evidence="3" id="KW-1185">Reference proteome</keyword>
<evidence type="ECO:0008006" key="4">
    <source>
        <dbReference type="Google" id="ProtNLM"/>
    </source>
</evidence>
<evidence type="ECO:0000256" key="1">
    <source>
        <dbReference type="SAM" id="SignalP"/>
    </source>
</evidence>
<gene>
    <name evidence="2" type="ORF">MOV92_15655</name>
</gene>
<reference evidence="2 3" key="1">
    <citation type="submission" date="2022-03" db="EMBL/GenBank/DDBJ databases">
        <title>Complete genome sequence of Lysobacter capsici VKM B-2533 and Lysobacter gummosus 10.1.1, promising sources of lytic agents.</title>
        <authorList>
            <person name="Tarlachkov S.V."/>
            <person name="Kudryakova I.V."/>
            <person name="Afoshin A.S."/>
            <person name="Leontyevskaya E.A."/>
            <person name="Leontyevskaya N.V."/>
        </authorList>
    </citation>
    <scope>NUCLEOTIDE SEQUENCE [LARGE SCALE GENOMIC DNA]</scope>
    <source>
        <strain evidence="2 3">10.1.1</strain>
    </source>
</reference>